<reference evidence="1 2" key="1">
    <citation type="journal article" date="2007" name="PLoS Genet.">
        <title>Patterns and implications of gene gain and loss in the evolution of Prochlorococcus.</title>
        <authorList>
            <person name="Kettler G.C."/>
            <person name="Martiny A.C."/>
            <person name="Huang K."/>
            <person name="Zucker J."/>
            <person name="Coleman M.L."/>
            <person name="Rodrigue S."/>
            <person name="Chen F."/>
            <person name="Lapidus A."/>
            <person name="Ferriera S."/>
            <person name="Johnson J."/>
            <person name="Steglich C."/>
            <person name="Church G.M."/>
            <person name="Richardson P."/>
            <person name="Chisholm S.W."/>
        </authorList>
    </citation>
    <scope>NUCLEOTIDE SEQUENCE [LARGE SCALE GENOMIC DNA]</scope>
    <source>
        <strain evidence="1 2">MIT 9515</strain>
    </source>
</reference>
<dbReference type="InterPro" id="IPR036390">
    <property type="entry name" value="WH_DNA-bd_sf"/>
</dbReference>
<dbReference type="SUPFAM" id="SSF46785">
    <property type="entry name" value="Winged helix' DNA-binding domain"/>
    <property type="match status" value="1"/>
</dbReference>
<sequence length="134" mass="15862">MTQAKLEELLKIDNESYNLLRVLHMFMKLDNTQEVPLQSMAVFWYVATYQKCSKKDIEDHFKMSKASASRMTDYISRYHRLGKPGLGLVSKEQDPNDRRRTLLKLTRKGKDLIEKSFSTLYEDVKDFNEIDFEE</sequence>
<accession>A2BYD0</accession>
<dbReference type="eggNOG" id="COG1846">
    <property type="taxonomic scope" value="Bacteria"/>
</dbReference>
<name>A2BYD0_PROM5</name>
<proteinExistence type="predicted"/>
<evidence type="ECO:0000313" key="2">
    <source>
        <dbReference type="Proteomes" id="UP000001589"/>
    </source>
</evidence>
<dbReference type="EMBL" id="CP000552">
    <property type="protein sequence ID" value="ABM72791.1"/>
    <property type="molecule type" value="Genomic_DNA"/>
</dbReference>
<dbReference type="RefSeq" id="WP_011820886.1">
    <property type="nucleotide sequence ID" value="NC_008817.1"/>
</dbReference>
<dbReference type="Gene3D" id="1.10.10.10">
    <property type="entry name" value="Winged helix-like DNA-binding domain superfamily/Winged helix DNA-binding domain"/>
    <property type="match status" value="1"/>
</dbReference>
<gene>
    <name evidence="1" type="ordered locus">P9515_15841</name>
</gene>
<organism evidence="1 2">
    <name type="scientific">Prochlorococcus marinus (strain MIT 9515)</name>
    <dbReference type="NCBI Taxonomy" id="167542"/>
    <lineage>
        <taxon>Bacteria</taxon>
        <taxon>Bacillati</taxon>
        <taxon>Cyanobacteriota</taxon>
        <taxon>Cyanophyceae</taxon>
        <taxon>Synechococcales</taxon>
        <taxon>Prochlorococcaceae</taxon>
        <taxon>Prochlorococcus</taxon>
    </lineage>
</organism>
<dbReference type="OrthoDB" id="540710at2"/>
<evidence type="ECO:0000313" key="1">
    <source>
        <dbReference type="EMBL" id="ABM72791.1"/>
    </source>
</evidence>
<protein>
    <recommendedName>
        <fullName evidence="3">MarR family transcriptional regulator</fullName>
    </recommendedName>
</protein>
<dbReference type="InterPro" id="IPR036388">
    <property type="entry name" value="WH-like_DNA-bd_sf"/>
</dbReference>
<dbReference type="AlphaFoldDB" id="A2BYD0"/>
<evidence type="ECO:0008006" key="3">
    <source>
        <dbReference type="Google" id="ProtNLM"/>
    </source>
</evidence>
<dbReference type="KEGG" id="pmc:P9515_15841"/>
<dbReference type="GeneID" id="60200913"/>
<dbReference type="HOGENOM" id="CLU_1904875_0_0_3"/>
<dbReference type="Proteomes" id="UP000001589">
    <property type="component" value="Chromosome"/>
</dbReference>
<dbReference type="STRING" id="167542.P9515_15841"/>